<dbReference type="Proteomes" id="UP000034022">
    <property type="component" value="Unassembled WGS sequence"/>
</dbReference>
<organism evidence="1 2">
    <name type="scientific">Candidatus Falkowbacteria bacterium GW2011_GWE1_38_31</name>
    <dbReference type="NCBI Taxonomy" id="1618638"/>
    <lineage>
        <taxon>Bacteria</taxon>
        <taxon>Candidatus Falkowiibacteriota</taxon>
    </lineage>
</organism>
<comment type="caution">
    <text evidence="1">The sequence shown here is derived from an EMBL/GenBank/DDBJ whole genome shotgun (WGS) entry which is preliminary data.</text>
</comment>
<sequence>MKWCLLFRIAATNDYVYIFEFEKNSKKEAAILSGEIIHEIIKPIVERNKSSYNSLFLVEKKELNSFLQQNF</sequence>
<gene>
    <name evidence="1" type="ORF">US91_C0004G0059</name>
</gene>
<dbReference type="EMBL" id="LBUU01000004">
    <property type="protein sequence ID" value="KKQ70574.1"/>
    <property type="molecule type" value="Genomic_DNA"/>
</dbReference>
<proteinExistence type="predicted"/>
<evidence type="ECO:0000313" key="1">
    <source>
        <dbReference type="EMBL" id="KKQ70574.1"/>
    </source>
</evidence>
<accession>A0A0G0MA38</accession>
<name>A0A0G0MA38_9BACT</name>
<reference evidence="1 2" key="1">
    <citation type="journal article" date="2015" name="Nature">
        <title>rRNA introns, odd ribosomes, and small enigmatic genomes across a large radiation of phyla.</title>
        <authorList>
            <person name="Brown C.T."/>
            <person name="Hug L.A."/>
            <person name="Thomas B.C."/>
            <person name="Sharon I."/>
            <person name="Castelle C.J."/>
            <person name="Singh A."/>
            <person name="Wilkins M.J."/>
            <person name="Williams K.H."/>
            <person name="Banfield J.F."/>
        </authorList>
    </citation>
    <scope>NUCLEOTIDE SEQUENCE [LARGE SCALE GENOMIC DNA]</scope>
</reference>
<dbReference type="AlphaFoldDB" id="A0A0G0MA38"/>
<protein>
    <submittedName>
        <fullName evidence="1">Uncharacterized protein</fullName>
    </submittedName>
</protein>
<evidence type="ECO:0000313" key="2">
    <source>
        <dbReference type="Proteomes" id="UP000034022"/>
    </source>
</evidence>